<evidence type="ECO:0000256" key="2">
    <source>
        <dbReference type="ARBA" id="ARBA00022741"/>
    </source>
</evidence>
<keyword evidence="7" id="KW-1185">Reference proteome</keyword>
<accession>A0A366I0H2</accession>
<dbReference type="GO" id="GO:0016874">
    <property type="term" value="F:ligase activity"/>
    <property type="evidence" value="ECO:0007669"/>
    <property type="project" value="UniProtKB-KW"/>
</dbReference>
<evidence type="ECO:0000256" key="1">
    <source>
        <dbReference type="ARBA" id="ARBA00022598"/>
    </source>
</evidence>
<dbReference type="RefSeq" id="WP_170128289.1">
    <property type="nucleotide sequence ID" value="NZ_QNRX01000018.1"/>
</dbReference>
<keyword evidence="1" id="KW-0436">Ligase</keyword>
<dbReference type="PROSITE" id="PS50975">
    <property type="entry name" value="ATP_GRASP"/>
    <property type="match status" value="1"/>
</dbReference>
<dbReference type="GO" id="GO:0071524">
    <property type="term" value="P:pyrrolysine biosynthetic process"/>
    <property type="evidence" value="ECO:0007669"/>
    <property type="project" value="InterPro"/>
</dbReference>
<keyword evidence="2 4" id="KW-0547">Nucleotide-binding</keyword>
<name>A0A366I0H2_9FIRM</name>
<dbReference type="Pfam" id="PF21360">
    <property type="entry name" value="PylC-like_N"/>
    <property type="match status" value="1"/>
</dbReference>
<proteinExistence type="predicted"/>
<dbReference type="Gene3D" id="3.40.50.720">
    <property type="entry name" value="NAD(P)-binding Rossmann-like Domain"/>
    <property type="match status" value="1"/>
</dbReference>
<dbReference type="Pfam" id="PF02655">
    <property type="entry name" value="ATP-grasp_3"/>
    <property type="match status" value="1"/>
</dbReference>
<evidence type="ECO:0000259" key="5">
    <source>
        <dbReference type="PROSITE" id="PS50975"/>
    </source>
</evidence>
<evidence type="ECO:0000313" key="7">
    <source>
        <dbReference type="Proteomes" id="UP000253490"/>
    </source>
</evidence>
<dbReference type="InterPro" id="IPR003806">
    <property type="entry name" value="ATP-grasp_PylC-type"/>
</dbReference>
<gene>
    <name evidence="6" type="ORF">DES36_11818</name>
</gene>
<organism evidence="6 7">
    <name type="scientific">Alkalibaculum bacchi</name>
    <dbReference type="NCBI Taxonomy" id="645887"/>
    <lineage>
        <taxon>Bacteria</taxon>
        <taxon>Bacillati</taxon>
        <taxon>Bacillota</taxon>
        <taxon>Clostridia</taxon>
        <taxon>Eubacteriales</taxon>
        <taxon>Eubacteriaceae</taxon>
        <taxon>Alkalibaculum</taxon>
    </lineage>
</organism>
<sequence length="380" mass="42765">MNILIIGGKLQGTEIAYLANKAGWTVHLVDKNPMAAAIDLCDYYYKLDLFDTQKILRIFKKVDVVIPALENTSCIAIIERYGIMTNTIVLFDSHAFDISSSKIKSNLFFREINIPMPRDFEECLLNNLPVIVKPSDRSGSEGVQIFNNPADAKSFIAEHPDYICQQYVEGPSYSIEVIGNGKTFESLVITEIIVDEECDCQCVIAPARIDGKLERAFHNIATKIAGALKIKGIFDIEVIEKNNRLYVLEIDARMPSQTPIAVYFATGINMVKEMILYNTIDNYRICPSLSKYCILQHVYLQGSKVRGKGEGIMSQVGPLLHKTDYFGVDEALISNPKIYNGFVAELIVSSPTYNDAKYQLEHSIEKLEEKLMEVEYDAIE</sequence>
<dbReference type="GO" id="GO:0005524">
    <property type="term" value="F:ATP binding"/>
    <property type="evidence" value="ECO:0007669"/>
    <property type="project" value="UniProtKB-UniRule"/>
</dbReference>
<evidence type="ECO:0000313" key="6">
    <source>
        <dbReference type="EMBL" id="RBP59668.1"/>
    </source>
</evidence>
<dbReference type="Proteomes" id="UP000253490">
    <property type="component" value="Unassembled WGS sequence"/>
</dbReference>
<dbReference type="GO" id="GO:0046872">
    <property type="term" value="F:metal ion binding"/>
    <property type="evidence" value="ECO:0007669"/>
    <property type="project" value="InterPro"/>
</dbReference>
<dbReference type="InterPro" id="IPR048764">
    <property type="entry name" value="PylC_N"/>
</dbReference>
<dbReference type="AlphaFoldDB" id="A0A366I0H2"/>
<feature type="domain" description="ATP-grasp" evidence="5">
    <location>
        <begin position="101"/>
        <end position="279"/>
    </location>
</feature>
<dbReference type="Gene3D" id="3.30.470.20">
    <property type="entry name" value="ATP-grasp fold, B domain"/>
    <property type="match status" value="1"/>
</dbReference>
<dbReference type="PANTHER" id="PTHR43055:SF1">
    <property type="entry name" value="FORMATE-DEPENDENT PHOSPHORIBOSYLGLYCINAMIDE FORMYLTRANSFERASE"/>
    <property type="match status" value="1"/>
</dbReference>
<dbReference type="InterPro" id="IPR011761">
    <property type="entry name" value="ATP-grasp"/>
</dbReference>
<protein>
    <submittedName>
        <fullName evidence="6">Pyrrolysine biosynthesis protein PylC</fullName>
    </submittedName>
</protein>
<dbReference type="NCBIfam" id="TIGR03909">
    <property type="entry name" value="pyrrolys_PylC"/>
    <property type="match status" value="1"/>
</dbReference>
<dbReference type="SUPFAM" id="SSF56059">
    <property type="entry name" value="Glutathione synthetase ATP-binding domain-like"/>
    <property type="match status" value="1"/>
</dbReference>
<dbReference type="EMBL" id="QNRX01000018">
    <property type="protein sequence ID" value="RBP59668.1"/>
    <property type="molecule type" value="Genomic_DNA"/>
</dbReference>
<evidence type="ECO:0000256" key="4">
    <source>
        <dbReference type="PROSITE-ProRule" id="PRU00409"/>
    </source>
</evidence>
<dbReference type="InterPro" id="IPR016185">
    <property type="entry name" value="PreATP-grasp_dom_sf"/>
</dbReference>
<dbReference type="PANTHER" id="PTHR43055">
    <property type="entry name" value="FORMATE-DEPENDENT PHOSPHORIBOSYLGLYCINAMIDE FORMYLTRANSFERASE"/>
    <property type="match status" value="1"/>
</dbReference>
<dbReference type="InterPro" id="IPR023890">
    <property type="entry name" value="Pyrrolys_PylC"/>
</dbReference>
<evidence type="ECO:0000256" key="3">
    <source>
        <dbReference type="ARBA" id="ARBA00022840"/>
    </source>
</evidence>
<comment type="caution">
    <text evidence="6">The sequence shown here is derived from an EMBL/GenBank/DDBJ whole genome shotgun (WGS) entry which is preliminary data.</text>
</comment>
<reference evidence="6 7" key="1">
    <citation type="submission" date="2018-06" db="EMBL/GenBank/DDBJ databases">
        <title>Genomic Encyclopedia of Type Strains, Phase IV (KMG-IV): sequencing the most valuable type-strain genomes for metagenomic binning, comparative biology and taxonomic classification.</title>
        <authorList>
            <person name="Goeker M."/>
        </authorList>
    </citation>
    <scope>NUCLEOTIDE SEQUENCE [LARGE SCALE GENOMIC DNA]</scope>
    <source>
        <strain evidence="6 7">DSM 22112</strain>
    </source>
</reference>
<dbReference type="GO" id="GO:0005829">
    <property type="term" value="C:cytosol"/>
    <property type="evidence" value="ECO:0007669"/>
    <property type="project" value="TreeGrafter"/>
</dbReference>
<keyword evidence="3 4" id="KW-0067">ATP-binding</keyword>
<dbReference type="SUPFAM" id="SSF52440">
    <property type="entry name" value="PreATP-grasp domain"/>
    <property type="match status" value="1"/>
</dbReference>